<proteinExistence type="predicted"/>
<dbReference type="PROSITE" id="PS00678">
    <property type="entry name" value="WD_REPEATS_1"/>
    <property type="match status" value="2"/>
</dbReference>
<evidence type="ECO:0000313" key="7">
    <source>
        <dbReference type="Proteomes" id="UP000646827"/>
    </source>
</evidence>
<dbReference type="InterPro" id="IPR019775">
    <property type="entry name" value="WD40_repeat_CS"/>
</dbReference>
<dbReference type="InterPro" id="IPR001680">
    <property type="entry name" value="WD40_rpt"/>
</dbReference>
<evidence type="ECO:0000256" key="3">
    <source>
        <dbReference type="PROSITE-ProRule" id="PRU00221"/>
    </source>
</evidence>
<feature type="region of interest" description="Disordered" evidence="4">
    <location>
        <begin position="262"/>
        <end position="303"/>
    </location>
</feature>
<evidence type="ECO:0000256" key="1">
    <source>
        <dbReference type="ARBA" id="ARBA00022574"/>
    </source>
</evidence>
<dbReference type="PROSITE" id="PS50082">
    <property type="entry name" value="WD_REPEATS_2"/>
    <property type="match status" value="5"/>
</dbReference>
<dbReference type="Proteomes" id="UP000646827">
    <property type="component" value="Unassembled WGS sequence"/>
</dbReference>
<dbReference type="PANTHER" id="PTHR19849">
    <property type="entry name" value="PHOSPHOLIPASE A-2-ACTIVATING PROTEIN"/>
    <property type="match status" value="1"/>
</dbReference>
<feature type="repeat" description="WD" evidence="3">
    <location>
        <begin position="593"/>
        <end position="623"/>
    </location>
</feature>
<feature type="compositionally biased region" description="Low complexity" evidence="4">
    <location>
        <begin position="462"/>
        <end position="504"/>
    </location>
</feature>
<dbReference type="CDD" id="cd00200">
    <property type="entry name" value="WD40"/>
    <property type="match status" value="1"/>
</dbReference>
<protein>
    <recommendedName>
        <fullName evidence="5">F-box domain-containing protein</fullName>
    </recommendedName>
</protein>
<evidence type="ECO:0000259" key="5">
    <source>
        <dbReference type="PROSITE" id="PS50181"/>
    </source>
</evidence>
<dbReference type="EMBL" id="JAEPRB010000441">
    <property type="protein sequence ID" value="KAG2216192.1"/>
    <property type="molecule type" value="Genomic_DNA"/>
</dbReference>
<dbReference type="InterPro" id="IPR015943">
    <property type="entry name" value="WD40/YVTN_repeat-like_dom_sf"/>
</dbReference>
<dbReference type="SUPFAM" id="SSF50978">
    <property type="entry name" value="WD40 repeat-like"/>
    <property type="match status" value="1"/>
</dbReference>
<dbReference type="InterPro" id="IPR036322">
    <property type="entry name" value="WD40_repeat_dom_sf"/>
</dbReference>
<keyword evidence="2" id="KW-0677">Repeat</keyword>
<dbReference type="PRINTS" id="PR00320">
    <property type="entry name" value="GPROTEINBRPT"/>
</dbReference>
<feature type="region of interest" description="Disordered" evidence="4">
    <location>
        <begin position="65"/>
        <end position="136"/>
    </location>
</feature>
<name>A0A8H7RTZ7_9FUNG</name>
<dbReference type="InterPro" id="IPR001810">
    <property type="entry name" value="F-box_dom"/>
</dbReference>
<feature type="repeat" description="WD" evidence="3">
    <location>
        <begin position="551"/>
        <end position="592"/>
    </location>
</feature>
<dbReference type="SUPFAM" id="SSF81383">
    <property type="entry name" value="F-box domain"/>
    <property type="match status" value="1"/>
</dbReference>
<dbReference type="SMART" id="SM00320">
    <property type="entry name" value="WD40"/>
    <property type="match status" value="7"/>
</dbReference>
<comment type="caution">
    <text evidence="6">The sequence shown here is derived from an EMBL/GenBank/DDBJ whole genome shotgun (WGS) entry which is preliminary data.</text>
</comment>
<keyword evidence="7" id="KW-1185">Reference proteome</keyword>
<dbReference type="PROSITE" id="PS50294">
    <property type="entry name" value="WD_REPEATS_REGION"/>
    <property type="match status" value="3"/>
</dbReference>
<sequence>SITTTNTSATPVLQQQQQPITYKSMNDQDNISKCTTNTDDPLNKAKWPSFEAVISCIHNLFSRKRPVEEDEDDDSEHVRPSKRRHREQSVDNKNDNKTNTIETIHHVNTSNNTSNNNNSSSSSSSSSSNNMNNTPILKHTSLHDLNQLPGMVTAFDELDPDTKSSILLQLLKRSSTNTLQLVSSLIIPTLRRDFLSSLPKEISLCVLFYLDVLTLCRASTVCRSWRDLINGDELLWKRRMIQDGFKHDDPWASQYRGSINITSDTNDSSPSSSSSSSSSSTTTTNILSSNNINNNNNNNNKINPYKERYRRLYTLQQNWRKGRVRTTRLISHPHNVVTCLSVDEDKIISGADDHVINIYDAKTLTRRRCLRGHEGGVWALQHVGNTLVSGSTDRTVRVWNMLNGKCTHIFHGHVSTVRCLQIVMPNKNNEPSQPLIIAGSRDSTIRIWRLPDPENDPPYDYGNTTTSNTGVRNNTTGTNGNGINNNNRSSTTSTSSTHNNNNNNPYHMYTLTGHTNSVRAIAAHGNILVSGSYDRKVCIWDLSKGTLIHRMEGHGEKVYSVVIDPERNQCMSGSMDACIKIWSLETGQCLRTLDGHSILVGLLGLSQDHLVSAAADTTLRVWSPEGDCMHALLGHQGAITCFQHDQEKIISGSEGGLKLWDIKTGKLLQNFVSYATGVWRVAFDQRKCVAAIHCNNITYLEVLDFGSHGLEEAINYEISSTTNRPFHKTKY</sequence>
<dbReference type="GO" id="GO:0043161">
    <property type="term" value="P:proteasome-mediated ubiquitin-dependent protein catabolic process"/>
    <property type="evidence" value="ECO:0007669"/>
    <property type="project" value="TreeGrafter"/>
</dbReference>
<dbReference type="Gene3D" id="1.20.1280.50">
    <property type="match status" value="1"/>
</dbReference>
<dbReference type="Pfam" id="PF12937">
    <property type="entry name" value="F-box-like"/>
    <property type="match status" value="1"/>
</dbReference>
<dbReference type="SMART" id="SM00256">
    <property type="entry name" value="FBOX"/>
    <property type="match status" value="1"/>
</dbReference>
<dbReference type="OrthoDB" id="190105at2759"/>
<dbReference type="InterPro" id="IPR020472">
    <property type="entry name" value="WD40_PAC1"/>
</dbReference>
<feature type="region of interest" description="Disordered" evidence="4">
    <location>
        <begin position="451"/>
        <end position="505"/>
    </location>
</feature>
<dbReference type="GO" id="GO:0005737">
    <property type="term" value="C:cytoplasm"/>
    <property type="evidence" value="ECO:0007669"/>
    <property type="project" value="TreeGrafter"/>
</dbReference>
<dbReference type="AlphaFoldDB" id="A0A8H7RTZ7"/>
<dbReference type="PROSITE" id="PS50181">
    <property type="entry name" value="FBOX"/>
    <property type="match status" value="1"/>
</dbReference>
<keyword evidence="1 3" id="KW-0853">WD repeat</keyword>
<dbReference type="PANTHER" id="PTHR19849:SF1">
    <property type="entry name" value="F-BOX_WD REPEAT-CONTAINING PROTEIN 7"/>
    <property type="match status" value="1"/>
</dbReference>
<feature type="compositionally biased region" description="Low complexity" evidence="4">
    <location>
        <begin position="108"/>
        <end position="134"/>
    </location>
</feature>
<dbReference type="GO" id="GO:0010992">
    <property type="term" value="P:ubiquitin recycling"/>
    <property type="evidence" value="ECO:0007669"/>
    <property type="project" value="TreeGrafter"/>
</dbReference>
<accession>A0A8H7RTZ7</accession>
<dbReference type="GO" id="GO:0043130">
    <property type="term" value="F:ubiquitin binding"/>
    <property type="evidence" value="ECO:0007669"/>
    <property type="project" value="TreeGrafter"/>
</dbReference>
<dbReference type="Pfam" id="PF00400">
    <property type="entry name" value="WD40"/>
    <property type="match status" value="7"/>
</dbReference>
<feature type="non-terminal residue" evidence="6">
    <location>
        <position position="1"/>
    </location>
</feature>
<dbReference type="InterPro" id="IPR036047">
    <property type="entry name" value="F-box-like_dom_sf"/>
</dbReference>
<feature type="compositionally biased region" description="Basic and acidic residues" evidence="4">
    <location>
        <begin position="87"/>
        <end position="96"/>
    </location>
</feature>
<dbReference type="GO" id="GO:0005634">
    <property type="term" value="C:nucleus"/>
    <property type="evidence" value="ECO:0007669"/>
    <property type="project" value="TreeGrafter"/>
</dbReference>
<feature type="repeat" description="WD" evidence="3">
    <location>
        <begin position="511"/>
        <end position="550"/>
    </location>
</feature>
<organism evidence="6 7">
    <name type="scientific">Circinella minor</name>
    <dbReference type="NCBI Taxonomy" id="1195481"/>
    <lineage>
        <taxon>Eukaryota</taxon>
        <taxon>Fungi</taxon>
        <taxon>Fungi incertae sedis</taxon>
        <taxon>Mucoromycota</taxon>
        <taxon>Mucoromycotina</taxon>
        <taxon>Mucoromycetes</taxon>
        <taxon>Mucorales</taxon>
        <taxon>Lichtheimiaceae</taxon>
        <taxon>Circinella</taxon>
    </lineage>
</organism>
<dbReference type="Gene3D" id="2.130.10.10">
    <property type="entry name" value="YVTN repeat-like/Quinoprotein amine dehydrogenase"/>
    <property type="match status" value="1"/>
</dbReference>
<evidence type="ECO:0000313" key="6">
    <source>
        <dbReference type="EMBL" id="KAG2216192.1"/>
    </source>
</evidence>
<reference evidence="6 7" key="1">
    <citation type="submission" date="2020-12" db="EMBL/GenBank/DDBJ databases">
        <title>Metabolic potential, ecology and presence of endohyphal bacteria is reflected in genomic diversity of Mucoromycotina.</title>
        <authorList>
            <person name="Muszewska A."/>
            <person name="Okrasinska A."/>
            <person name="Steczkiewicz K."/>
            <person name="Drgas O."/>
            <person name="Orlowska M."/>
            <person name="Perlinska-Lenart U."/>
            <person name="Aleksandrzak-Piekarczyk T."/>
            <person name="Szatraj K."/>
            <person name="Zielenkiewicz U."/>
            <person name="Pilsyk S."/>
            <person name="Malc E."/>
            <person name="Mieczkowski P."/>
            <person name="Kruszewska J.S."/>
            <person name="Biernat P."/>
            <person name="Pawlowska J."/>
        </authorList>
    </citation>
    <scope>NUCLEOTIDE SEQUENCE [LARGE SCALE GENOMIC DNA]</scope>
    <source>
        <strain evidence="6 7">CBS 142.35</strain>
    </source>
</reference>
<feature type="repeat" description="WD" evidence="3">
    <location>
        <begin position="370"/>
        <end position="409"/>
    </location>
</feature>
<feature type="repeat" description="WD" evidence="3">
    <location>
        <begin position="431"/>
        <end position="450"/>
    </location>
</feature>
<gene>
    <name evidence="6" type="ORF">INT45_005150</name>
</gene>
<feature type="domain" description="F-box" evidence="5">
    <location>
        <begin position="192"/>
        <end position="239"/>
    </location>
</feature>
<evidence type="ECO:0000256" key="2">
    <source>
        <dbReference type="ARBA" id="ARBA00022737"/>
    </source>
</evidence>
<evidence type="ECO:0000256" key="4">
    <source>
        <dbReference type="SAM" id="MobiDB-lite"/>
    </source>
</evidence>